<dbReference type="Gene3D" id="1.10.3290.10">
    <property type="entry name" value="Fido-like domain"/>
    <property type="match status" value="1"/>
</dbReference>
<dbReference type="SUPFAM" id="SSF140931">
    <property type="entry name" value="Fic-like"/>
    <property type="match status" value="1"/>
</dbReference>
<dbReference type="InterPro" id="IPR003812">
    <property type="entry name" value="Fido"/>
</dbReference>
<dbReference type="InterPro" id="IPR040198">
    <property type="entry name" value="Fido_containing"/>
</dbReference>
<organism evidence="4 5">
    <name type="scientific">Simkania negevensis (strain ATCC VR-1471 / DSM 27360 / Z)</name>
    <dbReference type="NCBI Taxonomy" id="331113"/>
    <lineage>
        <taxon>Bacteria</taxon>
        <taxon>Pseudomonadati</taxon>
        <taxon>Chlamydiota</taxon>
        <taxon>Chlamydiia</taxon>
        <taxon>Parachlamydiales</taxon>
        <taxon>Simkaniaceae</taxon>
        <taxon>Simkania</taxon>
    </lineage>
</organism>
<evidence type="ECO:0000256" key="2">
    <source>
        <dbReference type="PIRSR" id="PIRSR640198-2"/>
    </source>
</evidence>
<dbReference type="HOGENOM" id="CLU_1271568_0_0_0"/>
<dbReference type="KEGG" id="sng:SNE_A12320"/>
<sequence length="212" mass="24723">MSVTAVPEKAIQFLNESNRIEGINEIDYHDPRYQDPSKGHFGAFIISQQEGAAQTPLTHKMIRSWQALLGREQREHTGDHIGEEEIGHIRGPNLQKNVRIGKHIPPEWKFVPLYLQNFIEDVNADLRANHETYHKDDTAYARFAATYFLRFERIHPFGDGNGRTGRLLANYFAAYCGREILVFPSEYSMRNRYIEAHESDQAMTDYFYKRMQ</sequence>
<dbReference type="PROSITE" id="PS51459">
    <property type="entry name" value="FIDO"/>
    <property type="match status" value="1"/>
</dbReference>
<proteinExistence type="predicted"/>
<reference key="1">
    <citation type="journal article" date="2011" name="Mol. Biol. Evol.">
        <title>Unity in variety -- the pan-genome of the Chlamydiae.</title>
        <authorList>
            <person name="Collingro A."/>
            <person name="Tischler P."/>
            <person name="Weinmaier T."/>
            <person name="Penz T."/>
            <person name="Heinz E."/>
            <person name="Brunham R.C."/>
            <person name="Read T.D."/>
            <person name="Bavoil P.M."/>
            <person name="Sachse K."/>
            <person name="Kahane S."/>
            <person name="Friedman M.G."/>
            <person name="Rattei T."/>
            <person name="Myers G.S.A."/>
            <person name="Horn M."/>
        </authorList>
    </citation>
    <scope>NUCLEOTIDE SEQUENCE</scope>
    <source>
        <strain>Z</strain>
    </source>
</reference>
<keyword evidence="2" id="KW-0067">ATP-binding</keyword>
<feature type="binding site" evidence="2">
    <location>
        <begin position="159"/>
        <end position="166"/>
    </location>
    <ligand>
        <name>ATP</name>
        <dbReference type="ChEBI" id="CHEBI:30616"/>
    </ligand>
</feature>
<feature type="domain" description="Fido" evidence="3">
    <location>
        <begin position="57"/>
        <end position="212"/>
    </location>
</feature>
<dbReference type="eggNOG" id="COG3177">
    <property type="taxonomic scope" value="Bacteria"/>
</dbReference>
<dbReference type="EMBL" id="FR872582">
    <property type="protein sequence ID" value="CCB89109.1"/>
    <property type="molecule type" value="Genomic_DNA"/>
</dbReference>
<gene>
    <name evidence="4" type="ordered locus">SNE_A12320</name>
</gene>
<evidence type="ECO:0000256" key="1">
    <source>
        <dbReference type="PIRSR" id="PIRSR640198-1"/>
    </source>
</evidence>
<feature type="active site" evidence="1">
    <location>
        <position position="155"/>
    </location>
</feature>
<dbReference type="PANTHER" id="PTHR13504">
    <property type="entry name" value="FIDO DOMAIN-CONTAINING PROTEIN DDB_G0283145"/>
    <property type="match status" value="1"/>
</dbReference>
<keyword evidence="2" id="KW-0547">Nucleotide-binding</keyword>
<keyword evidence="5" id="KW-1185">Reference proteome</keyword>
<dbReference type="InterPro" id="IPR036597">
    <property type="entry name" value="Fido-like_dom_sf"/>
</dbReference>
<dbReference type="STRING" id="331113.SNE_A12320"/>
<dbReference type="AlphaFoldDB" id="F8L8I1"/>
<evidence type="ECO:0000313" key="4">
    <source>
        <dbReference type="EMBL" id="CCB89109.1"/>
    </source>
</evidence>
<evidence type="ECO:0000259" key="3">
    <source>
        <dbReference type="PROSITE" id="PS51459"/>
    </source>
</evidence>
<dbReference type="Pfam" id="PF02661">
    <property type="entry name" value="Fic"/>
    <property type="match status" value="1"/>
</dbReference>
<dbReference type="Proteomes" id="UP000000496">
    <property type="component" value="Chromosome gsn.131"/>
</dbReference>
<accession>F8L8I1</accession>
<name>F8L8I1_SIMNZ</name>
<evidence type="ECO:0000313" key="5">
    <source>
        <dbReference type="Proteomes" id="UP000000496"/>
    </source>
</evidence>
<protein>
    <recommendedName>
        <fullName evidence="3">Fido domain-containing protein</fullName>
    </recommendedName>
</protein>
<dbReference type="OrthoDB" id="9814400at2"/>
<reference evidence="4 5" key="2">
    <citation type="journal article" date="2011" name="Mol. Biol. Evol.">
        <title>Unity in variety--the pan-genome of the Chlamydiae.</title>
        <authorList>
            <person name="Collingro A."/>
            <person name="Tischler P."/>
            <person name="Weinmaier T."/>
            <person name="Penz T."/>
            <person name="Heinz E."/>
            <person name="Brunham R.C."/>
            <person name="Read T.D."/>
            <person name="Bavoil P.M."/>
            <person name="Sachse K."/>
            <person name="Kahane S."/>
            <person name="Friedman M.G."/>
            <person name="Rattei T."/>
            <person name="Myers G.S."/>
            <person name="Horn M."/>
        </authorList>
    </citation>
    <scope>NUCLEOTIDE SEQUENCE [LARGE SCALE GENOMIC DNA]</scope>
    <source>
        <strain evidence="5">ATCC VR-1471 / Z</strain>
    </source>
</reference>
<dbReference type="GO" id="GO:0005524">
    <property type="term" value="F:ATP binding"/>
    <property type="evidence" value="ECO:0007669"/>
    <property type="project" value="UniProtKB-KW"/>
</dbReference>
<dbReference type="RefSeq" id="WP_013943576.1">
    <property type="nucleotide sequence ID" value="NC_015713.1"/>
</dbReference>
<dbReference type="PANTHER" id="PTHR13504:SF38">
    <property type="entry name" value="FIDO DOMAIN-CONTAINING PROTEIN"/>
    <property type="match status" value="1"/>
</dbReference>